<dbReference type="GO" id="GO:0004557">
    <property type="term" value="F:alpha-galactosidase activity"/>
    <property type="evidence" value="ECO:0007669"/>
    <property type="project" value="UniProtKB-UniRule"/>
</dbReference>
<dbReference type="Gene3D" id="2.70.98.60">
    <property type="entry name" value="alpha-galactosidase from lactobacil brevis"/>
    <property type="match status" value="1"/>
</dbReference>
<dbReference type="PANTHER" id="PTHR43053:SF3">
    <property type="entry name" value="ALPHA-GALACTOSIDASE C-RELATED"/>
    <property type="match status" value="1"/>
</dbReference>
<dbReference type="InterPro" id="IPR031704">
    <property type="entry name" value="Glyco_hydro_36_N"/>
</dbReference>
<dbReference type="PATRIC" id="fig|1352.1358.peg.2852"/>
<dbReference type="InterPro" id="IPR000111">
    <property type="entry name" value="Glyco_hydro_27/36_CS"/>
</dbReference>
<sequence length="730" mass="84712">MRELIHYDSEKNTFTLSNNHVTYIMEIVENNYLVHRYWGKKVDSYHFSNRPILKKRSFAAAPTIEKPEISPEFLPLEISFPHQGDYRSAAVQIQQANGEEITRLCYKNYEIRNEAVELTDLPHVRNTDEPAQTLIIFLYDQASKIELALYYTIFENSPMIVRSSSVKNDGIHSIKISKLLSASIDTRYDQQFSTTFYGTHQKEFQLNRSEIQHGLFKIGSSRGASSPQYPPFIALSKDANEFQGEVHAMTVIYSGNHEITLERDQYNQIRMQIGINSETFSWRLEPGETFYSPQAILSYSDEGFNGSSQNFHHFFSDHLIHPAWRNRERPILINSWEMTYYDVNDKLITDLIDAANDLGFETVVLDDGWYGKRNSSKTSLGDWQVDTDKFPNGIESLVDYAKQKNIGFGIWFEPEMISPNSELIQKHPDWVMRSKKYEPLLSRSQYVLDLTKQEVQQFIIKTLSETITKLRVNYIKWDMNRHISDPFSQDSTYEPSEYSHRYMLSLYNIINKLTNAFPDVLFENCSSGGGRLDPGMLYYFPQTWISDNTDGLDRQQIQYGASHLFPVSSMTGHVSDVPNHQTNRSVSFETRAALASSTNMGYEMDIIHLTEDEKESVRNHLKEYKRERTLIMEGEFYRLFSPFDGNICAWLFTNKEQILIYVFRNTYKVFDLSLLVKIPTLDSNALYRDETTNQVYSGSELSNCGLALENTKGDFIVKRIKLDKLETERV</sequence>
<accession>A0A132P1H2</accession>
<dbReference type="Proteomes" id="UP000070452">
    <property type="component" value="Unassembled WGS sequence"/>
</dbReference>
<dbReference type="EC" id="3.2.1.22" evidence="3 6"/>
<gene>
    <name evidence="10" type="ORF">AWT83_15585</name>
</gene>
<dbReference type="AlphaFoldDB" id="A0A132P1H2"/>
<dbReference type="SUPFAM" id="SSF51445">
    <property type="entry name" value="(Trans)glycosidases"/>
    <property type="match status" value="1"/>
</dbReference>
<reference evidence="10 11" key="1">
    <citation type="submission" date="2016-01" db="EMBL/GenBank/DDBJ databases">
        <title>Molecular Mechanisms for transfer of large genomic segments between Enterococcus faecium strains.</title>
        <authorList>
            <person name="Garcia-Solache M.A."/>
            <person name="Lebreton F."/>
            <person name="Mclaughlin R.E."/>
            <person name="Whiteaker J.D."/>
            <person name="Gilmore M.S."/>
            <person name="Rice L.B."/>
        </authorList>
    </citation>
    <scope>NUCLEOTIDE SEQUENCE [LARGE SCALE GENOMIC DNA]</scope>
    <source>
        <strain evidence="10 11">D344RRF x C68</strain>
    </source>
</reference>
<evidence type="ECO:0000256" key="7">
    <source>
        <dbReference type="PIRSR" id="PIRSR005536-1"/>
    </source>
</evidence>
<dbReference type="Gene3D" id="3.20.20.70">
    <property type="entry name" value="Aldolase class I"/>
    <property type="match status" value="1"/>
</dbReference>
<dbReference type="EMBL" id="LRHK01000008">
    <property type="protein sequence ID" value="KWX16168.1"/>
    <property type="molecule type" value="Genomic_DNA"/>
</dbReference>
<dbReference type="Pfam" id="PF16874">
    <property type="entry name" value="Glyco_hydro_36C"/>
    <property type="match status" value="1"/>
</dbReference>
<name>A0A132P1H2_ENTFC</name>
<dbReference type="FunFam" id="3.20.20.70:FF:000118">
    <property type="entry name" value="Alpha-galactosidase"/>
    <property type="match status" value="1"/>
</dbReference>
<dbReference type="InterPro" id="IPR002252">
    <property type="entry name" value="Glyco_hydro_36"/>
</dbReference>
<evidence type="ECO:0000256" key="4">
    <source>
        <dbReference type="ARBA" id="ARBA00022801"/>
    </source>
</evidence>
<dbReference type="InterPro" id="IPR038417">
    <property type="entry name" value="Alpga-gal_N_sf"/>
</dbReference>
<protein>
    <recommendedName>
        <fullName evidence="3 6">Alpha-galactosidase</fullName>
        <ecNumber evidence="3 6">3.2.1.22</ecNumber>
    </recommendedName>
</protein>
<dbReference type="PRINTS" id="PR00743">
    <property type="entry name" value="GLHYDRLASE36"/>
</dbReference>
<dbReference type="PROSITE" id="PS00512">
    <property type="entry name" value="ALPHA_GALACTOSIDASE"/>
    <property type="match status" value="1"/>
</dbReference>
<feature type="active site" description="Nucleophile" evidence="7">
    <location>
        <position position="478"/>
    </location>
</feature>
<comment type="similarity">
    <text evidence="2">Belongs to the glycosyl hydrolase 36 family.</text>
</comment>
<feature type="domain" description="Glycosyl hydrolase family 36 C-terminal" evidence="8">
    <location>
        <begin position="648"/>
        <end position="716"/>
    </location>
</feature>
<dbReference type="InterPro" id="IPR017853">
    <property type="entry name" value="GH"/>
</dbReference>
<evidence type="ECO:0000313" key="11">
    <source>
        <dbReference type="Proteomes" id="UP000070452"/>
    </source>
</evidence>
<dbReference type="GO" id="GO:0016052">
    <property type="term" value="P:carbohydrate catabolic process"/>
    <property type="evidence" value="ECO:0007669"/>
    <property type="project" value="InterPro"/>
</dbReference>
<feature type="domain" description="Glycosyl hydrolase family 36 N-terminal" evidence="9">
    <location>
        <begin position="32"/>
        <end position="285"/>
    </location>
</feature>
<keyword evidence="4 6" id="KW-0378">Hydrolase</keyword>
<evidence type="ECO:0000259" key="9">
    <source>
        <dbReference type="Pfam" id="PF16875"/>
    </source>
</evidence>
<dbReference type="PANTHER" id="PTHR43053">
    <property type="entry name" value="GLYCOSIDASE FAMILY 31"/>
    <property type="match status" value="1"/>
</dbReference>
<evidence type="ECO:0000313" key="10">
    <source>
        <dbReference type="EMBL" id="KWX16168.1"/>
    </source>
</evidence>
<dbReference type="Pfam" id="PF16875">
    <property type="entry name" value="Glyco_hydro_36N"/>
    <property type="match status" value="1"/>
</dbReference>
<evidence type="ECO:0000256" key="1">
    <source>
        <dbReference type="ARBA" id="ARBA00001255"/>
    </source>
</evidence>
<keyword evidence="5 6" id="KW-0326">Glycosidase</keyword>
<evidence type="ECO:0000256" key="6">
    <source>
        <dbReference type="PIRNR" id="PIRNR005536"/>
    </source>
</evidence>
<dbReference type="Pfam" id="PF02065">
    <property type="entry name" value="Melibiase"/>
    <property type="match status" value="1"/>
</dbReference>
<evidence type="ECO:0000256" key="2">
    <source>
        <dbReference type="ARBA" id="ARBA00006202"/>
    </source>
</evidence>
<dbReference type="InterPro" id="IPR013785">
    <property type="entry name" value="Aldolase_TIM"/>
</dbReference>
<comment type="catalytic activity">
    <reaction evidence="1 6">
        <text>Hydrolysis of terminal, non-reducing alpha-D-galactose residues in alpha-D-galactosides, including galactose oligosaccharides, galactomannans and galactolipids.</text>
        <dbReference type="EC" id="3.2.1.22"/>
    </reaction>
</comment>
<evidence type="ECO:0000256" key="3">
    <source>
        <dbReference type="ARBA" id="ARBA00012755"/>
    </source>
</evidence>
<proteinExistence type="inferred from homology"/>
<dbReference type="Gene3D" id="2.60.40.1180">
    <property type="entry name" value="Golgi alpha-mannosidase II"/>
    <property type="match status" value="1"/>
</dbReference>
<comment type="caution">
    <text evidence="10">The sequence shown here is derived from an EMBL/GenBank/DDBJ whole genome shotgun (WGS) entry which is preliminary data.</text>
</comment>
<dbReference type="PIRSF" id="PIRSF005536">
    <property type="entry name" value="Agal"/>
    <property type="match status" value="1"/>
</dbReference>
<dbReference type="CDD" id="cd14791">
    <property type="entry name" value="GH36"/>
    <property type="match status" value="1"/>
</dbReference>
<dbReference type="InterPro" id="IPR031705">
    <property type="entry name" value="Glyco_hydro_36_C"/>
</dbReference>
<dbReference type="InterPro" id="IPR050985">
    <property type="entry name" value="Alpha-glycosidase_related"/>
</dbReference>
<evidence type="ECO:0000256" key="5">
    <source>
        <dbReference type="ARBA" id="ARBA00023295"/>
    </source>
</evidence>
<dbReference type="InterPro" id="IPR013780">
    <property type="entry name" value="Glyco_hydro_b"/>
</dbReference>
<feature type="active site" description="Proton donor" evidence="7">
    <location>
        <position position="547"/>
    </location>
</feature>
<dbReference type="RefSeq" id="WP_002317310.1">
    <property type="nucleotide sequence ID" value="NZ_AP026567.1"/>
</dbReference>
<evidence type="ECO:0000259" key="8">
    <source>
        <dbReference type="Pfam" id="PF16874"/>
    </source>
</evidence>
<organism evidence="10 11">
    <name type="scientific">Enterococcus faecium</name>
    <name type="common">Streptococcus faecium</name>
    <dbReference type="NCBI Taxonomy" id="1352"/>
    <lineage>
        <taxon>Bacteria</taxon>
        <taxon>Bacillati</taxon>
        <taxon>Bacillota</taxon>
        <taxon>Bacilli</taxon>
        <taxon>Lactobacillales</taxon>
        <taxon>Enterococcaceae</taxon>
        <taxon>Enterococcus</taxon>
    </lineage>
</organism>